<feature type="compositionally biased region" description="Basic and acidic residues" evidence="1">
    <location>
        <begin position="93"/>
        <end position="107"/>
    </location>
</feature>
<feature type="compositionally biased region" description="Polar residues" evidence="1">
    <location>
        <begin position="648"/>
        <end position="658"/>
    </location>
</feature>
<dbReference type="VEuPathDB" id="CryptoDB:GY17_00000267"/>
<feature type="compositionally biased region" description="Polar residues" evidence="1">
    <location>
        <begin position="77"/>
        <end position="90"/>
    </location>
</feature>
<sequence>MKDNIMSENDSGHISTENLLNNNNQEKDLSIDDINVANTPSDDFGHKEEVTQDSGPASLNSSPMQEHKSEVEDVKGENTQTEKFNESVSIEINDAKQENLDEVKEDNTTEGNPIQDETNDSNIELQCANNSLAKGESASSNSEEHSGSINMPELSLPYKLWIDAKSRDWILEWQTKNGRWSVRKFSCKRWGKGKAYSHAMNFLASLTSCGIIKDSNYNQQLGDSNEYSAESVNHVNRSVEDELVLQFLSQRDAVANAEKQKNGFGSNSGLNTLAAIAAAAAAAAIASTPTKSQAPTKDHTSSQPTATPQPQVRGAVRKSGVPGVYWSQKPQGWRVVYYTGKDREFEYFKVPANASEEIISEILEVAKRFRSQVTAEGRHLPNGAVGSSSKRARMAERKAAAAAAAAAAASAAPDAPRHLLQSRTNHFPEEGLTDYLRNPSDIASKSLLETDPLSQFSSKFSPANIAGLQNPTGAMSPGPYEWLYNPLLMNLYGNYSAASQAAAMQQWALFQNSFPQNGGMLPSAIPGQVDTSTPQANPMLNSFLSNPFMNPFGLQVPPMLGQNANLIAQMPQVSTMNPPSQMNMNMFGRYYGMTIPQGQTNHSPAVSPIGQNANPTSSAPSQPNSAMWFNQLNSAQQLMPNHDQLVQQPATSDSFNTSRADEDTSLISETTSKQTENLLEVSSSSNKTSS</sequence>
<dbReference type="VEuPathDB" id="CryptoDB:Chro.60301"/>
<evidence type="ECO:0000256" key="1">
    <source>
        <dbReference type="SAM" id="MobiDB-lite"/>
    </source>
</evidence>
<dbReference type="EMBL" id="LN877952">
    <property type="protein sequence ID" value="CUV06685.1"/>
    <property type="molecule type" value="Genomic_DNA"/>
</dbReference>
<feature type="region of interest" description="Disordered" evidence="1">
    <location>
        <begin position="1"/>
        <end position="121"/>
    </location>
</feature>
<dbReference type="AlphaFoldDB" id="A0A0S4TGU7"/>
<dbReference type="VEuPathDB" id="CryptoDB:ChTU502y2012_406g1005"/>
<feature type="compositionally biased region" description="Polar residues" evidence="1">
    <location>
        <begin position="1"/>
        <end position="24"/>
    </location>
</feature>
<proteinExistence type="predicted"/>
<feature type="compositionally biased region" description="Basic and acidic residues" evidence="1">
    <location>
        <begin position="65"/>
        <end position="76"/>
    </location>
</feature>
<feature type="compositionally biased region" description="Polar residues" evidence="1">
    <location>
        <begin position="665"/>
        <end position="690"/>
    </location>
</feature>
<feature type="compositionally biased region" description="Polar residues" evidence="1">
    <location>
        <begin position="52"/>
        <end position="64"/>
    </location>
</feature>
<protein>
    <submittedName>
        <fullName evidence="2">Uncharacterized protein</fullName>
    </submittedName>
</protein>
<feature type="region of interest" description="Disordered" evidence="1">
    <location>
        <begin position="289"/>
        <end position="318"/>
    </location>
</feature>
<organism evidence="2">
    <name type="scientific">Cryptosporidium hominis</name>
    <dbReference type="NCBI Taxonomy" id="237895"/>
    <lineage>
        <taxon>Eukaryota</taxon>
        <taxon>Sar</taxon>
        <taxon>Alveolata</taxon>
        <taxon>Apicomplexa</taxon>
        <taxon>Conoidasida</taxon>
        <taxon>Coccidia</taxon>
        <taxon>Eucoccidiorida</taxon>
        <taxon>Eimeriorina</taxon>
        <taxon>Cryptosporidiidae</taxon>
        <taxon>Cryptosporidium</taxon>
    </lineage>
</organism>
<accession>A0A0S4TGU7</accession>
<feature type="region of interest" description="Disordered" evidence="1">
    <location>
        <begin position="598"/>
        <end position="625"/>
    </location>
</feature>
<feature type="compositionally biased region" description="Polar residues" evidence="1">
    <location>
        <begin position="109"/>
        <end position="121"/>
    </location>
</feature>
<feature type="region of interest" description="Disordered" evidence="1">
    <location>
        <begin position="648"/>
        <end position="690"/>
    </location>
</feature>
<dbReference type="Proteomes" id="UP000199752">
    <property type="component" value="Chromosome 6"/>
</dbReference>
<evidence type="ECO:0000313" key="2">
    <source>
        <dbReference type="EMBL" id="CUV06685.1"/>
    </source>
</evidence>
<feature type="compositionally biased region" description="Polar residues" evidence="1">
    <location>
        <begin position="289"/>
        <end position="310"/>
    </location>
</feature>
<reference evidence="2" key="1">
    <citation type="submission" date="2015-08" db="EMBL/GenBank/DDBJ databases">
        <authorList>
            <person name="Babu N.S."/>
            <person name="Beckwith C.J."/>
            <person name="Beseler K.G."/>
            <person name="Brison A."/>
            <person name="Carone J.V."/>
            <person name="Caskin T.P."/>
            <person name="Diamond M."/>
            <person name="Durham M.E."/>
            <person name="Foxe J.M."/>
            <person name="Go M."/>
            <person name="Henderson B.A."/>
            <person name="Jones I.B."/>
            <person name="McGettigan J.A."/>
            <person name="Micheletti S.J."/>
            <person name="Nasrallah M.E."/>
            <person name="Ortiz D."/>
            <person name="Piller C.R."/>
            <person name="Privatt S.R."/>
            <person name="Schneider S.L."/>
            <person name="Sharp S."/>
            <person name="Smith T.C."/>
            <person name="Stanton J.D."/>
            <person name="Ullery H.E."/>
            <person name="Wilson R.J."/>
            <person name="Serrano M.G."/>
            <person name="Buck G."/>
            <person name="Lee V."/>
            <person name="Wang Y."/>
            <person name="Carvalho R."/>
            <person name="Voegtly L."/>
            <person name="Shi R."/>
            <person name="Duckworth R."/>
            <person name="Johnson A."/>
            <person name="Loviza R."/>
            <person name="Walstead R."/>
            <person name="Shah Z."/>
            <person name="Kiflezghi M."/>
            <person name="Wade K."/>
            <person name="Ball S.L."/>
            <person name="Bradley K.W."/>
            <person name="Asai D.J."/>
            <person name="Bowman C.A."/>
            <person name="Russell D.A."/>
            <person name="Pope W.H."/>
            <person name="Jacobs-Sera D."/>
            <person name="Hendrix R.W."/>
            <person name="Hatfull G.F."/>
        </authorList>
    </citation>
    <scope>NUCLEOTIDE SEQUENCE [LARGE SCALE GENOMIC DNA]</scope>
</reference>
<name>A0A0S4TGU7_CRYHO</name>
<dbReference type="Gene3D" id="1.20.5.2050">
    <property type="match status" value="1"/>
</dbReference>
<dbReference type="VEuPathDB" id="CryptoDB:CHUDEA6_2600"/>
<gene>
    <name evidence="2" type="ORF">CHUDEA6_2600</name>
</gene>